<dbReference type="EMBL" id="AP019782">
    <property type="protein sequence ID" value="BBL72213.1"/>
    <property type="molecule type" value="Genomic_DNA"/>
</dbReference>
<dbReference type="Proteomes" id="UP000824988">
    <property type="component" value="Chromosome"/>
</dbReference>
<evidence type="ECO:0000256" key="4">
    <source>
        <dbReference type="ARBA" id="ARBA00022833"/>
    </source>
</evidence>
<dbReference type="Pfam" id="PF14464">
    <property type="entry name" value="Prok-JAB"/>
    <property type="match status" value="1"/>
</dbReference>
<evidence type="ECO:0000256" key="2">
    <source>
        <dbReference type="ARBA" id="ARBA00022723"/>
    </source>
</evidence>
<dbReference type="InterPro" id="IPR000555">
    <property type="entry name" value="JAMM/MPN+_dom"/>
</dbReference>
<dbReference type="GO" id="GO:0008270">
    <property type="term" value="F:zinc ion binding"/>
    <property type="evidence" value="ECO:0007669"/>
    <property type="project" value="TreeGrafter"/>
</dbReference>
<evidence type="ECO:0000256" key="3">
    <source>
        <dbReference type="ARBA" id="ARBA00022801"/>
    </source>
</evidence>
<sequence length="138" mass="14694">MNQPIAIPRPLVNQLLHHAQLSPDLEVCGLVGAKNGVPASCYPVANAAGDPATRFQLDPQGQIAAMRAMREKGEALFAIFHSHPTAPALPSAEDAAQAAYPEALYLIISLNTKGVLELRGFRLQGQGFGEVELLLAEE</sequence>
<evidence type="ECO:0000259" key="6">
    <source>
        <dbReference type="PROSITE" id="PS50249"/>
    </source>
</evidence>
<organism evidence="7 8">
    <name type="scientific">Methylogaea oryzae</name>
    <dbReference type="NCBI Taxonomy" id="1295382"/>
    <lineage>
        <taxon>Bacteria</taxon>
        <taxon>Pseudomonadati</taxon>
        <taxon>Pseudomonadota</taxon>
        <taxon>Gammaproteobacteria</taxon>
        <taxon>Methylococcales</taxon>
        <taxon>Methylococcaceae</taxon>
        <taxon>Methylogaea</taxon>
    </lineage>
</organism>
<keyword evidence="8" id="KW-1185">Reference proteome</keyword>
<keyword evidence="2" id="KW-0479">Metal-binding</keyword>
<evidence type="ECO:0000313" key="8">
    <source>
        <dbReference type="Proteomes" id="UP000824988"/>
    </source>
</evidence>
<dbReference type="InterPro" id="IPR028090">
    <property type="entry name" value="JAB_dom_prok"/>
</dbReference>
<dbReference type="KEGG" id="moz:MoryE10_28190"/>
<feature type="domain" description="MPN" evidence="6">
    <location>
        <begin position="5"/>
        <end position="127"/>
    </location>
</feature>
<dbReference type="PROSITE" id="PS50249">
    <property type="entry name" value="MPN"/>
    <property type="match status" value="1"/>
</dbReference>
<keyword evidence="3" id="KW-0378">Hydrolase</keyword>
<protein>
    <submittedName>
        <fullName evidence="7">Mov34/MPN/PAD-1 family protein</fullName>
    </submittedName>
</protein>
<evidence type="ECO:0000256" key="1">
    <source>
        <dbReference type="ARBA" id="ARBA00022670"/>
    </source>
</evidence>
<name>A0A8D4VQI4_9GAMM</name>
<reference evidence="7" key="1">
    <citation type="submission" date="2019-06" db="EMBL/GenBank/DDBJ databases">
        <title>Complete genome sequence of Methylogaea oryzae strain JCM16910.</title>
        <authorList>
            <person name="Asakawa S."/>
        </authorList>
    </citation>
    <scope>NUCLEOTIDE SEQUENCE</scope>
    <source>
        <strain evidence="7">E10</strain>
    </source>
</reference>
<dbReference type="GO" id="GO:0008235">
    <property type="term" value="F:metalloexopeptidase activity"/>
    <property type="evidence" value="ECO:0007669"/>
    <property type="project" value="TreeGrafter"/>
</dbReference>
<keyword evidence="5" id="KW-0482">Metalloprotease</keyword>
<dbReference type="GO" id="GO:0006508">
    <property type="term" value="P:proteolysis"/>
    <property type="evidence" value="ECO:0007669"/>
    <property type="project" value="UniProtKB-KW"/>
</dbReference>
<dbReference type="InterPro" id="IPR051929">
    <property type="entry name" value="VirAsm_ModProt"/>
</dbReference>
<proteinExistence type="predicted"/>
<dbReference type="SMART" id="SM00232">
    <property type="entry name" value="JAB_MPN"/>
    <property type="match status" value="1"/>
</dbReference>
<gene>
    <name evidence="7" type="ORF">MoryE10_28190</name>
</gene>
<dbReference type="PANTHER" id="PTHR34858">
    <property type="entry name" value="CYSO-CYSTEINE PEPTIDASE"/>
    <property type="match status" value="1"/>
</dbReference>
<evidence type="ECO:0000313" key="7">
    <source>
        <dbReference type="EMBL" id="BBL72213.1"/>
    </source>
</evidence>
<keyword evidence="4" id="KW-0862">Zinc</keyword>
<dbReference type="AlphaFoldDB" id="A0A8D4VQI4"/>
<dbReference type="CDD" id="cd08070">
    <property type="entry name" value="MPN_like"/>
    <property type="match status" value="1"/>
</dbReference>
<evidence type="ECO:0000256" key="5">
    <source>
        <dbReference type="ARBA" id="ARBA00023049"/>
    </source>
</evidence>
<dbReference type="PANTHER" id="PTHR34858:SF1">
    <property type="entry name" value="CYSO-CYSTEINE PEPTIDASE"/>
    <property type="match status" value="1"/>
</dbReference>
<dbReference type="RefSeq" id="WP_221047424.1">
    <property type="nucleotide sequence ID" value="NZ_AP019782.1"/>
</dbReference>
<accession>A0A8D4VQI4</accession>
<dbReference type="InterPro" id="IPR037518">
    <property type="entry name" value="MPN"/>
</dbReference>
<keyword evidence="1" id="KW-0645">Protease</keyword>